<protein>
    <recommendedName>
        <fullName evidence="4">Tc1-like transposase DDE domain-containing protein</fullName>
    </recommendedName>
</protein>
<evidence type="ECO:0000313" key="3">
    <source>
        <dbReference type="Proteomes" id="UP000250572"/>
    </source>
</evidence>
<dbReference type="Gene3D" id="3.30.420.10">
    <property type="entry name" value="Ribonuclease H-like superfamily/Ribonuclease H"/>
    <property type="match status" value="1"/>
</dbReference>
<dbReference type="GO" id="GO:0003676">
    <property type="term" value="F:nucleic acid binding"/>
    <property type="evidence" value="ECO:0007669"/>
    <property type="project" value="InterPro"/>
</dbReference>
<keyword evidence="3" id="KW-1185">Reference proteome</keyword>
<dbReference type="AlphaFoldDB" id="A0A315VWJ5"/>
<feature type="region of interest" description="Disordered" evidence="1">
    <location>
        <begin position="266"/>
        <end position="349"/>
    </location>
</feature>
<dbReference type="InterPro" id="IPR036397">
    <property type="entry name" value="RNaseH_sf"/>
</dbReference>
<accession>A0A315VWJ5</accession>
<organism evidence="2 3">
    <name type="scientific">Gambusia affinis</name>
    <name type="common">Western mosquitofish</name>
    <name type="synonym">Heterandria affinis</name>
    <dbReference type="NCBI Taxonomy" id="33528"/>
    <lineage>
        <taxon>Eukaryota</taxon>
        <taxon>Metazoa</taxon>
        <taxon>Chordata</taxon>
        <taxon>Craniata</taxon>
        <taxon>Vertebrata</taxon>
        <taxon>Euteleostomi</taxon>
        <taxon>Actinopterygii</taxon>
        <taxon>Neopterygii</taxon>
        <taxon>Teleostei</taxon>
        <taxon>Neoteleostei</taxon>
        <taxon>Acanthomorphata</taxon>
        <taxon>Ovalentaria</taxon>
        <taxon>Atherinomorphae</taxon>
        <taxon>Cyprinodontiformes</taxon>
        <taxon>Poeciliidae</taxon>
        <taxon>Poeciliinae</taxon>
        <taxon>Gambusia</taxon>
    </lineage>
</organism>
<name>A0A315VWJ5_GAMAF</name>
<gene>
    <name evidence="2" type="ORF">CCH79_00000228</name>
</gene>
<comment type="caution">
    <text evidence="2">The sequence shown here is derived from an EMBL/GenBank/DDBJ whole genome shotgun (WGS) entry which is preliminary data.</text>
</comment>
<dbReference type="Proteomes" id="UP000250572">
    <property type="component" value="Unassembled WGS sequence"/>
</dbReference>
<sequence>MQGRGGVRTGIEKHWLKRKEIRTLDWPSQSPDLNPIEMLWQDLKRAVHPKCPSNLTQLFCKEKWTKIPKSRSETLVCGYRRRLVEVKAAKEGATTERDLVLSCTEENFFSNRLRLGFLSGNSWSVATPPYAGPAGRRSRWDGAAVTLRRTCRLVGPVTRGDGDEQRRLAEEEIYRSRETRESWTLGVSVEGFDWNARRRVSLYHELPARRGVLWTAVIKAALAEKVLVLKEFLGGLRPAEGCECSSTERKCFNKLLTTLAVPPSSFLPLKPAETKTSRRSSGDPTRKRCEERSILRGGDSSHRKKPKRNRPVTESRGPPLSQLGEARPRSCLRTGTVLVSPRSGAHDAC</sequence>
<evidence type="ECO:0008006" key="4">
    <source>
        <dbReference type="Google" id="ProtNLM"/>
    </source>
</evidence>
<reference evidence="2 3" key="1">
    <citation type="journal article" date="2018" name="G3 (Bethesda)">
        <title>A High-Quality Reference Genome for the Invasive Mosquitofish Gambusia affinis Using a Chicago Library.</title>
        <authorList>
            <person name="Hoffberg S.L."/>
            <person name="Troendle N.J."/>
            <person name="Glenn T.C."/>
            <person name="Mahmud O."/>
            <person name="Louha S."/>
            <person name="Chalopin D."/>
            <person name="Bennetzen J.L."/>
            <person name="Mauricio R."/>
        </authorList>
    </citation>
    <scope>NUCLEOTIDE SEQUENCE [LARGE SCALE GENOMIC DNA]</scope>
    <source>
        <strain evidence="2">NE01/NJP1002.9</strain>
        <tissue evidence="2">Muscle</tissue>
    </source>
</reference>
<dbReference type="EMBL" id="NHOQ01001000">
    <property type="protein sequence ID" value="PWA27613.1"/>
    <property type="molecule type" value="Genomic_DNA"/>
</dbReference>
<proteinExistence type="predicted"/>
<evidence type="ECO:0000313" key="2">
    <source>
        <dbReference type="EMBL" id="PWA27613.1"/>
    </source>
</evidence>
<evidence type="ECO:0000256" key="1">
    <source>
        <dbReference type="SAM" id="MobiDB-lite"/>
    </source>
</evidence>
<feature type="compositionally biased region" description="Basic and acidic residues" evidence="1">
    <location>
        <begin position="272"/>
        <end position="294"/>
    </location>
</feature>